<sequence>MQFRAITLSDIPEASYLTAANASRYRAIMRIFYLESQKANIRLNKQQLLALLRSDSHFAQYTAEELEQDLSALCQWRNLVPIQDPHRPGSIAEYKNKQFSYSMSQAATEIERMTLSLESLNLRTAVLSSQLFERILDTVDRMSALSIQNSDAISQSWDLLQQDFRQLTNRYQDYLRDFYSSQAEHILQTSEFLPYKDKVIRYLQEFVLELQRHAEKIRRILLCLPDERIAQILEQVYAAQKREGEGRLIQRDDNYDQQLRDQVYGFWNSFYHWFVPTESSQSDSQHVLDLANDIIQRILMNAELILQAHSGGANRKNEYKKFLELFSACPTLADAHRLSGMVFGAQQAVHLTGINAETIYETDPCLDAQPFLYPLRNRRRPGRPPREKSFFSDKGLEKTAQRQAYLQQKQELHNQLQRLIRNGRLDFASVEEPISPQVRQTLLSWVVKANANASKRARTEYGQIYTITCPQGKTCVLPCTDGNLTMPAYCLVFEEVHSHG</sequence>
<name>A0A4R1QS45_9FIRM</name>
<dbReference type="NCBIfam" id="TIGR02677">
    <property type="entry name" value="TIGR02677 family protein"/>
    <property type="match status" value="1"/>
</dbReference>
<gene>
    <name evidence="1" type="ORF">EDD77_11219</name>
</gene>
<protein>
    <submittedName>
        <fullName evidence="1">Uncharacterized protein (TIGR02677 family)</fullName>
    </submittedName>
</protein>
<dbReference type="EMBL" id="SLUM01000012">
    <property type="protein sequence ID" value="TCL56706.1"/>
    <property type="molecule type" value="Genomic_DNA"/>
</dbReference>
<dbReference type="AlphaFoldDB" id="A0A4R1QS45"/>
<dbReference type="STRING" id="1650663.GCA_001486665_01864"/>
<reference evidence="1 2" key="1">
    <citation type="submission" date="2019-03" db="EMBL/GenBank/DDBJ databases">
        <title>Genomic Encyclopedia of Type Strains, Phase IV (KMG-IV): sequencing the most valuable type-strain genomes for metagenomic binning, comparative biology and taxonomic classification.</title>
        <authorList>
            <person name="Goeker M."/>
        </authorList>
    </citation>
    <scope>NUCLEOTIDE SEQUENCE [LARGE SCALE GENOMIC DNA]</scope>
    <source>
        <strain evidence="1 2">DSM 100451</strain>
    </source>
</reference>
<dbReference type="InterPro" id="IPR013493">
    <property type="entry name" value="CHP02677"/>
</dbReference>
<dbReference type="Pfam" id="PF09660">
    <property type="entry name" value="DUF2397"/>
    <property type="match status" value="1"/>
</dbReference>
<dbReference type="RefSeq" id="WP_077138561.1">
    <property type="nucleotide sequence ID" value="NZ_CABKVM010000017.1"/>
</dbReference>
<dbReference type="Proteomes" id="UP000295184">
    <property type="component" value="Unassembled WGS sequence"/>
</dbReference>
<accession>A0A4R1QS45</accession>
<organism evidence="1 2">
    <name type="scientific">Allofournierella massiliensis</name>
    <dbReference type="NCBI Taxonomy" id="1650663"/>
    <lineage>
        <taxon>Bacteria</taxon>
        <taxon>Bacillati</taxon>
        <taxon>Bacillota</taxon>
        <taxon>Clostridia</taxon>
        <taxon>Eubacteriales</taxon>
        <taxon>Oscillospiraceae</taxon>
        <taxon>Allofournierella</taxon>
    </lineage>
</organism>
<dbReference type="OrthoDB" id="1639410at2"/>
<evidence type="ECO:0000313" key="1">
    <source>
        <dbReference type="EMBL" id="TCL56706.1"/>
    </source>
</evidence>
<evidence type="ECO:0000313" key="2">
    <source>
        <dbReference type="Proteomes" id="UP000295184"/>
    </source>
</evidence>
<proteinExistence type="predicted"/>
<comment type="caution">
    <text evidence="1">The sequence shown here is derived from an EMBL/GenBank/DDBJ whole genome shotgun (WGS) entry which is preliminary data.</text>
</comment>